<keyword evidence="10" id="KW-1185">Reference proteome</keyword>
<feature type="transmembrane region" description="Helical" evidence="8">
    <location>
        <begin position="371"/>
        <end position="390"/>
    </location>
</feature>
<dbReference type="Proteomes" id="UP001523262">
    <property type="component" value="Unassembled WGS sequence"/>
</dbReference>
<dbReference type="InterPro" id="IPR018043">
    <property type="entry name" value="Na/Gal_symport_CS"/>
</dbReference>
<evidence type="ECO:0000256" key="4">
    <source>
        <dbReference type="ARBA" id="ARBA00022692"/>
    </source>
</evidence>
<organism evidence="9 10">
    <name type="scientific">Neobacillus pocheonensis</name>
    <dbReference type="NCBI Taxonomy" id="363869"/>
    <lineage>
        <taxon>Bacteria</taxon>
        <taxon>Bacillati</taxon>
        <taxon>Bacillota</taxon>
        <taxon>Bacilli</taxon>
        <taxon>Bacillales</taxon>
        <taxon>Bacillaceae</taxon>
        <taxon>Neobacillus</taxon>
    </lineage>
</organism>
<keyword evidence="5" id="KW-0769">Symport</keyword>
<dbReference type="CDD" id="cd17332">
    <property type="entry name" value="MFS_MelB_like"/>
    <property type="match status" value="1"/>
</dbReference>
<feature type="transmembrane region" description="Helical" evidence="8">
    <location>
        <begin position="402"/>
        <end position="425"/>
    </location>
</feature>
<dbReference type="InterPro" id="IPR036259">
    <property type="entry name" value="MFS_trans_sf"/>
</dbReference>
<protein>
    <submittedName>
        <fullName evidence="9">MFS transporter</fullName>
    </submittedName>
</protein>
<dbReference type="PANTHER" id="PTHR11328">
    <property type="entry name" value="MAJOR FACILITATOR SUPERFAMILY DOMAIN-CONTAINING PROTEIN"/>
    <property type="match status" value="1"/>
</dbReference>
<feature type="transmembrane region" description="Helical" evidence="8">
    <location>
        <begin position="152"/>
        <end position="171"/>
    </location>
</feature>
<dbReference type="PROSITE" id="PS00872">
    <property type="entry name" value="NA_GALACTOSIDE_SYMP"/>
    <property type="match status" value="1"/>
</dbReference>
<sequence length="451" mass="49601">MKLSLKEKIGYGFGDLGNNFMFDLGNLYLLKFYTDVLGISPAVGGLVFLVSKIADAFIDSSVGTFLDSRSKIGKRGKFRPFILFGTVPLFLLTLLTFLSPNLAGNGKVIWAFATYILFNAAYSVVNIPYGSLAASMTQDPVQRTSLSSFRMLGSYLAGLITGMAVIPIILMFSKPSIGYPIAIGIMGIFGIISHFFCYKNVNEYIVVKKKEGEKVPVGEIFKSLLTNRPLIGVLLVFIFTISAQFIKQGVQIYFLQYNLGNIKLISQLTLIVFTCQLVAIIIAPRLTKRMGKKNVYILGLGISAVADTLNYLLPTTVTSFEILWCIGTFGLALGGAISWAMISDIVEYNEWKTGERTEGIIYSTCSFARKLAQALAGFIPGLVLTVIGYVPNATQSAVTLKGIRQLMFLYPAIFTVVTILVLLFVHNLSDKRYKEILDDLVNKKAEKSRVA</sequence>
<proteinExistence type="predicted"/>
<dbReference type="Gene3D" id="1.20.1250.20">
    <property type="entry name" value="MFS general substrate transporter like domains"/>
    <property type="match status" value="2"/>
</dbReference>
<feature type="transmembrane region" description="Helical" evidence="8">
    <location>
        <begin position="319"/>
        <end position="342"/>
    </location>
</feature>
<evidence type="ECO:0000256" key="3">
    <source>
        <dbReference type="ARBA" id="ARBA00022475"/>
    </source>
</evidence>
<keyword evidence="7 8" id="KW-0472">Membrane</keyword>
<dbReference type="NCBIfam" id="TIGR00792">
    <property type="entry name" value="gph"/>
    <property type="match status" value="1"/>
</dbReference>
<evidence type="ECO:0000256" key="7">
    <source>
        <dbReference type="ARBA" id="ARBA00023136"/>
    </source>
</evidence>
<keyword evidence="4 8" id="KW-0812">Transmembrane</keyword>
<evidence type="ECO:0000313" key="10">
    <source>
        <dbReference type="Proteomes" id="UP001523262"/>
    </source>
</evidence>
<keyword evidence="3" id="KW-1003">Cell membrane</keyword>
<feature type="transmembrane region" description="Helical" evidence="8">
    <location>
        <begin position="262"/>
        <end position="283"/>
    </location>
</feature>
<evidence type="ECO:0000256" key="6">
    <source>
        <dbReference type="ARBA" id="ARBA00022989"/>
    </source>
</evidence>
<dbReference type="Pfam" id="PF13347">
    <property type="entry name" value="MFS_2"/>
    <property type="match status" value="1"/>
</dbReference>
<comment type="caution">
    <text evidence="9">The sequence shown here is derived from an EMBL/GenBank/DDBJ whole genome shotgun (WGS) entry which is preliminary data.</text>
</comment>
<evidence type="ECO:0000313" key="9">
    <source>
        <dbReference type="EMBL" id="MCM2534091.1"/>
    </source>
</evidence>
<gene>
    <name evidence="9" type="ORF">NDK43_19135</name>
</gene>
<accession>A0ABT0WCP8</accession>
<evidence type="ECO:0000256" key="1">
    <source>
        <dbReference type="ARBA" id="ARBA00004651"/>
    </source>
</evidence>
<feature type="transmembrane region" description="Helical" evidence="8">
    <location>
        <begin position="295"/>
        <end position="313"/>
    </location>
</feature>
<dbReference type="EMBL" id="JAMQCR010000001">
    <property type="protein sequence ID" value="MCM2534091.1"/>
    <property type="molecule type" value="Genomic_DNA"/>
</dbReference>
<dbReference type="PANTHER" id="PTHR11328:SF24">
    <property type="entry name" value="MAJOR FACILITATOR SUPERFAMILY (MFS) PROFILE DOMAIN-CONTAINING PROTEIN"/>
    <property type="match status" value="1"/>
</dbReference>
<dbReference type="InterPro" id="IPR001927">
    <property type="entry name" value="Na/Gal_symport"/>
</dbReference>
<dbReference type="InterPro" id="IPR039672">
    <property type="entry name" value="MFS_2"/>
</dbReference>
<keyword evidence="2" id="KW-0813">Transport</keyword>
<evidence type="ECO:0000256" key="5">
    <source>
        <dbReference type="ARBA" id="ARBA00022847"/>
    </source>
</evidence>
<comment type="subcellular location">
    <subcellularLocation>
        <location evidence="1">Cell membrane</location>
        <topology evidence="1">Multi-pass membrane protein</topology>
    </subcellularLocation>
</comment>
<evidence type="ECO:0000256" key="2">
    <source>
        <dbReference type="ARBA" id="ARBA00022448"/>
    </source>
</evidence>
<feature type="transmembrane region" description="Helical" evidence="8">
    <location>
        <begin position="230"/>
        <end position="250"/>
    </location>
</feature>
<name>A0ABT0WCP8_9BACI</name>
<evidence type="ECO:0000256" key="8">
    <source>
        <dbReference type="SAM" id="Phobius"/>
    </source>
</evidence>
<keyword evidence="6 8" id="KW-1133">Transmembrane helix</keyword>
<feature type="transmembrane region" description="Helical" evidence="8">
    <location>
        <begin position="109"/>
        <end position="132"/>
    </location>
</feature>
<feature type="transmembrane region" description="Helical" evidence="8">
    <location>
        <begin position="177"/>
        <end position="198"/>
    </location>
</feature>
<feature type="transmembrane region" description="Helical" evidence="8">
    <location>
        <begin position="81"/>
        <end position="103"/>
    </location>
</feature>
<dbReference type="SUPFAM" id="SSF103473">
    <property type="entry name" value="MFS general substrate transporter"/>
    <property type="match status" value="1"/>
</dbReference>
<reference evidence="9 10" key="1">
    <citation type="submission" date="2022-06" db="EMBL/GenBank/DDBJ databases">
        <authorList>
            <person name="Jeon C.O."/>
        </authorList>
    </citation>
    <scope>NUCLEOTIDE SEQUENCE [LARGE SCALE GENOMIC DNA]</scope>
    <source>
        <strain evidence="9 10">KCTC 13943</strain>
    </source>
</reference>